<name>J7RU55_HUIN7</name>
<accession>J7RU55</accession>
<evidence type="ECO:0008006" key="3">
    <source>
        <dbReference type="Google" id="ProtNLM"/>
    </source>
</evidence>
<keyword evidence="2" id="KW-1185">Reference proteome</keyword>
<reference evidence="1 2" key="1">
    <citation type="journal article" date="2011" name="Proc. Natl. Acad. Sci. U.S.A.">
        <title>Evolutionary erosion of yeast sex chromosomes by mating-type switching accidents.</title>
        <authorList>
            <person name="Gordon J.L."/>
            <person name="Armisen D."/>
            <person name="Proux-Wera E."/>
            <person name="Oheigeartaigh S.S."/>
            <person name="Byrne K.P."/>
            <person name="Wolfe K.H."/>
        </authorList>
    </citation>
    <scope>NUCLEOTIDE SEQUENCE [LARGE SCALE GENOMIC DNA]</scope>
    <source>
        <strain evidence="2">ATCC MYA-139 / BCRC 22969 / CBS 8797 / CCRC 22969 / KCTC 17520 / NBRC 10181 / NCYC 3082</strain>
    </source>
</reference>
<dbReference type="GeneID" id="34523982"/>
<reference evidence="2" key="2">
    <citation type="submission" date="2012-08" db="EMBL/GenBank/DDBJ databases">
        <title>Genome sequence of Kazachstania naganishii.</title>
        <authorList>
            <person name="Gordon J.L."/>
            <person name="Armisen D."/>
            <person name="Proux-Wera E."/>
            <person name="OhEigeartaigh S.S."/>
            <person name="Byrne K.P."/>
            <person name="Wolfe K.H."/>
        </authorList>
    </citation>
    <scope>NUCLEOTIDE SEQUENCE [LARGE SCALE GENOMIC DNA]</scope>
    <source>
        <strain evidence="2">ATCC MYA-139 / BCRC 22969 / CBS 8797 / CCRC 22969 / KCTC 17520 / NBRC 10181 / NCYC 3082</strain>
    </source>
</reference>
<dbReference type="OrthoDB" id="5550292at2759"/>
<dbReference type="InterPro" id="IPR043502">
    <property type="entry name" value="DNA/RNA_pol_sf"/>
</dbReference>
<evidence type="ECO:0000313" key="2">
    <source>
        <dbReference type="Proteomes" id="UP000006310"/>
    </source>
</evidence>
<organism evidence="1 2">
    <name type="scientific">Huiozyma naganishii (strain ATCC MYA-139 / BCRC 22969 / CBS 8797 / KCTC 17520 / NBRC 10181 / NCYC 3082 / Yp74L-3)</name>
    <name type="common">Yeast</name>
    <name type="synonym">Kazachstania naganishii</name>
    <dbReference type="NCBI Taxonomy" id="1071383"/>
    <lineage>
        <taxon>Eukaryota</taxon>
        <taxon>Fungi</taxon>
        <taxon>Dikarya</taxon>
        <taxon>Ascomycota</taxon>
        <taxon>Saccharomycotina</taxon>
        <taxon>Saccharomycetes</taxon>
        <taxon>Saccharomycetales</taxon>
        <taxon>Saccharomycetaceae</taxon>
        <taxon>Huiozyma</taxon>
    </lineage>
</organism>
<dbReference type="HOGENOM" id="CLU_2498180_0_0_1"/>
<protein>
    <recommendedName>
        <fullName evidence="3">Reverse transcriptase domain-containing protein</fullName>
    </recommendedName>
</protein>
<gene>
    <name evidence="1" type="primary">KNAG0A06940</name>
    <name evidence="1" type="ordered locus">KNAG_0A06940</name>
</gene>
<dbReference type="AlphaFoldDB" id="J7RU55"/>
<sequence length="86" mass="9760">MNSVQFLGHVIDKDGIHVDNAKIDAMVNWPTPRNVKEMKSFRVLPVFTESSFVTSRRLQRLCTIIVVVNKLGIKLVKKPLLSLKIS</sequence>
<dbReference type="RefSeq" id="XP_022462593.1">
    <property type="nucleotide sequence ID" value="XM_022611156.1"/>
</dbReference>
<evidence type="ECO:0000313" key="1">
    <source>
        <dbReference type="EMBL" id="CCK68347.1"/>
    </source>
</evidence>
<dbReference type="SUPFAM" id="SSF56672">
    <property type="entry name" value="DNA/RNA polymerases"/>
    <property type="match status" value="1"/>
</dbReference>
<dbReference type="EMBL" id="HE978314">
    <property type="protein sequence ID" value="CCK68347.1"/>
    <property type="molecule type" value="Genomic_DNA"/>
</dbReference>
<dbReference type="KEGG" id="kng:KNAG_0A06940"/>
<dbReference type="Proteomes" id="UP000006310">
    <property type="component" value="Chromosome 1"/>
</dbReference>
<proteinExistence type="predicted"/>